<keyword evidence="2" id="KW-1185">Reference proteome</keyword>
<dbReference type="EMBL" id="CAJVQC010139359">
    <property type="protein sequence ID" value="CAG8843674.1"/>
    <property type="molecule type" value="Genomic_DNA"/>
</dbReference>
<reference evidence="1" key="1">
    <citation type="submission" date="2021-06" db="EMBL/GenBank/DDBJ databases">
        <authorList>
            <person name="Kallberg Y."/>
            <person name="Tangrot J."/>
            <person name="Rosling A."/>
        </authorList>
    </citation>
    <scope>NUCLEOTIDE SEQUENCE</scope>
    <source>
        <strain evidence="1">MA461A</strain>
    </source>
</reference>
<comment type="caution">
    <text evidence="1">The sequence shown here is derived from an EMBL/GenBank/DDBJ whole genome shotgun (WGS) entry which is preliminary data.</text>
</comment>
<dbReference type="Proteomes" id="UP000789920">
    <property type="component" value="Unassembled WGS sequence"/>
</dbReference>
<gene>
    <name evidence="1" type="ORF">RPERSI_LOCUS32873</name>
</gene>
<proteinExistence type="predicted"/>
<organism evidence="1 2">
    <name type="scientific">Racocetra persica</name>
    <dbReference type="NCBI Taxonomy" id="160502"/>
    <lineage>
        <taxon>Eukaryota</taxon>
        <taxon>Fungi</taxon>
        <taxon>Fungi incertae sedis</taxon>
        <taxon>Mucoromycota</taxon>
        <taxon>Glomeromycotina</taxon>
        <taxon>Glomeromycetes</taxon>
        <taxon>Diversisporales</taxon>
        <taxon>Gigasporaceae</taxon>
        <taxon>Racocetra</taxon>
    </lineage>
</organism>
<feature type="non-terminal residue" evidence="1">
    <location>
        <position position="99"/>
    </location>
</feature>
<evidence type="ECO:0000313" key="2">
    <source>
        <dbReference type="Proteomes" id="UP000789920"/>
    </source>
</evidence>
<protein>
    <submittedName>
        <fullName evidence="1">32501_t:CDS:1</fullName>
    </submittedName>
</protein>
<feature type="non-terminal residue" evidence="1">
    <location>
        <position position="1"/>
    </location>
</feature>
<name>A0ACA9SNB3_9GLOM</name>
<evidence type="ECO:0000313" key="1">
    <source>
        <dbReference type="EMBL" id="CAG8843674.1"/>
    </source>
</evidence>
<accession>A0ACA9SNB3</accession>
<sequence length="99" mass="11220">FSAEGLEIVKSRAEICSLKSEVEALENELEIEQDHAKNMDKEREKDEEIKNLKENIATISQIVEKEYQLRATSAKIIRALEKKNANYQRAGMIGITVVG</sequence>